<dbReference type="GO" id="GO:0017004">
    <property type="term" value="P:cytochrome complex assembly"/>
    <property type="evidence" value="ECO:0007669"/>
    <property type="project" value="UniProtKB-KW"/>
</dbReference>
<dbReference type="PANTHER" id="PTHR43499:SF1">
    <property type="entry name" value="ABC TRANSPORTER I FAMILY MEMBER 1"/>
    <property type="match status" value="1"/>
</dbReference>
<dbReference type="AlphaFoldDB" id="A0A7G5IHR8"/>
<accession>A0A7G5IHR8</accession>
<dbReference type="PANTHER" id="PTHR43499">
    <property type="entry name" value="ABC TRANSPORTER I FAMILY MEMBER 1"/>
    <property type="match status" value="1"/>
</dbReference>
<dbReference type="GO" id="GO:0016887">
    <property type="term" value="F:ATP hydrolysis activity"/>
    <property type="evidence" value="ECO:0007669"/>
    <property type="project" value="InterPro"/>
</dbReference>
<dbReference type="EMBL" id="CP059851">
    <property type="protein sequence ID" value="QMW22910.1"/>
    <property type="molecule type" value="Genomic_DNA"/>
</dbReference>
<keyword evidence="2" id="KW-0547">Nucleotide-binding</keyword>
<keyword evidence="1" id="KW-0813">Transport</keyword>
<dbReference type="Pfam" id="PF00005">
    <property type="entry name" value="ABC_tran"/>
    <property type="match status" value="1"/>
</dbReference>
<evidence type="ECO:0000313" key="8">
    <source>
        <dbReference type="EMBL" id="QMW22910.1"/>
    </source>
</evidence>
<dbReference type="NCBIfam" id="TIGR01189">
    <property type="entry name" value="ccmA"/>
    <property type="match status" value="1"/>
</dbReference>
<dbReference type="Gene3D" id="3.40.50.300">
    <property type="entry name" value="P-loop containing nucleotide triphosphate hydrolases"/>
    <property type="match status" value="1"/>
</dbReference>
<dbReference type="Proteomes" id="UP000515292">
    <property type="component" value="Chromosome"/>
</dbReference>
<keyword evidence="6" id="KW-0472">Membrane</keyword>
<dbReference type="InterPro" id="IPR003439">
    <property type="entry name" value="ABC_transporter-like_ATP-bd"/>
</dbReference>
<name>A0A7G5IHR8_9SPHN</name>
<dbReference type="GO" id="GO:0005524">
    <property type="term" value="F:ATP binding"/>
    <property type="evidence" value="ECO:0007669"/>
    <property type="project" value="UniProtKB-KW"/>
</dbReference>
<dbReference type="InterPro" id="IPR027417">
    <property type="entry name" value="P-loop_NTPase"/>
</dbReference>
<dbReference type="SMART" id="SM00382">
    <property type="entry name" value="AAA"/>
    <property type="match status" value="1"/>
</dbReference>
<feature type="domain" description="ABC transporter" evidence="7">
    <location>
        <begin position="1"/>
        <end position="194"/>
    </location>
</feature>
<keyword evidence="3" id="KW-0201">Cytochrome c-type biogenesis</keyword>
<keyword evidence="4 8" id="KW-0067">ATP-binding</keyword>
<dbReference type="RefSeq" id="WP_182296244.1">
    <property type="nucleotide sequence ID" value="NZ_CP059851.1"/>
</dbReference>
<dbReference type="InterPro" id="IPR003593">
    <property type="entry name" value="AAA+_ATPase"/>
</dbReference>
<evidence type="ECO:0000256" key="5">
    <source>
        <dbReference type="ARBA" id="ARBA00022967"/>
    </source>
</evidence>
<evidence type="ECO:0000256" key="6">
    <source>
        <dbReference type="ARBA" id="ARBA00023136"/>
    </source>
</evidence>
<gene>
    <name evidence="8" type="primary">ccmA</name>
    <name evidence="8" type="ORF">H3309_16715</name>
</gene>
<evidence type="ECO:0000256" key="4">
    <source>
        <dbReference type="ARBA" id="ARBA00022840"/>
    </source>
</evidence>
<keyword evidence="9" id="KW-1185">Reference proteome</keyword>
<dbReference type="InterPro" id="IPR005895">
    <property type="entry name" value="ABC_transptr_haem_export_CcmA"/>
</dbReference>
<dbReference type="PROSITE" id="PS50893">
    <property type="entry name" value="ABC_TRANSPORTER_2"/>
    <property type="match status" value="1"/>
</dbReference>
<evidence type="ECO:0000256" key="3">
    <source>
        <dbReference type="ARBA" id="ARBA00022748"/>
    </source>
</evidence>
<dbReference type="KEGG" id="sand:H3309_16715"/>
<sequence length="194" mass="19777">MSVLDVTTLACVRSGRLLFENLSFTVPRGGALIVTGPNGAGKSSLLRLLAGLLEPAAGTIHRPDRLAYLGHDSALKPDRTLAGELAFWAALDGADTATRNSAASAMALDGLLDLPVRLLSAGQKRRAALARTLAAGATLWLLDEPTVGLDAAACERLATAIAGHRERGGAVVAATHVDLGLAHAATLPLGVGHG</sequence>
<keyword evidence="5" id="KW-1278">Translocase</keyword>
<evidence type="ECO:0000256" key="1">
    <source>
        <dbReference type="ARBA" id="ARBA00022448"/>
    </source>
</evidence>
<dbReference type="SUPFAM" id="SSF52540">
    <property type="entry name" value="P-loop containing nucleoside triphosphate hydrolases"/>
    <property type="match status" value="1"/>
</dbReference>
<evidence type="ECO:0000313" key="9">
    <source>
        <dbReference type="Proteomes" id="UP000515292"/>
    </source>
</evidence>
<dbReference type="PROSITE" id="PS00211">
    <property type="entry name" value="ABC_TRANSPORTER_1"/>
    <property type="match status" value="1"/>
</dbReference>
<organism evidence="8 9">
    <name type="scientific">Sandaracinobacteroides saxicola</name>
    <dbReference type="NCBI Taxonomy" id="2759707"/>
    <lineage>
        <taxon>Bacteria</taxon>
        <taxon>Pseudomonadati</taxon>
        <taxon>Pseudomonadota</taxon>
        <taxon>Alphaproteobacteria</taxon>
        <taxon>Sphingomonadales</taxon>
        <taxon>Sphingosinicellaceae</taxon>
        <taxon>Sandaracinobacteroides</taxon>
    </lineage>
</organism>
<evidence type="ECO:0000256" key="2">
    <source>
        <dbReference type="ARBA" id="ARBA00022741"/>
    </source>
</evidence>
<proteinExistence type="predicted"/>
<protein>
    <submittedName>
        <fullName evidence="8">Heme ABC exporter ATP-binding protein CcmA</fullName>
    </submittedName>
</protein>
<dbReference type="GO" id="GO:0022857">
    <property type="term" value="F:transmembrane transporter activity"/>
    <property type="evidence" value="ECO:0007669"/>
    <property type="project" value="InterPro"/>
</dbReference>
<dbReference type="InterPro" id="IPR017871">
    <property type="entry name" value="ABC_transporter-like_CS"/>
</dbReference>
<reference evidence="8 9" key="1">
    <citation type="submission" date="2020-07" db="EMBL/GenBank/DDBJ databases">
        <title>Complete genome sequence for Sandaracinobacter sp. M6.</title>
        <authorList>
            <person name="Tang Y."/>
            <person name="Liu Q."/>
            <person name="Guo Z."/>
            <person name="Lei P."/>
            <person name="Huang B."/>
        </authorList>
    </citation>
    <scope>NUCLEOTIDE SEQUENCE [LARGE SCALE GENOMIC DNA]</scope>
    <source>
        <strain evidence="8 9">M6</strain>
    </source>
</reference>
<evidence type="ECO:0000259" key="7">
    <source>
        <dbReference type="PROSITE" id="PS50893"/>
    </source>
</evidence>